<sequence length="71" mass="8281">MRKADIGDDENDYAIPFKEIAHRLSVTRTEWGLKQCFDIKINKGDGKKERNRSESQAADPGEEQRHVFRFT</sequence>
<dbReference type="EMBL" id="JYDP01000135">
    <property type="protein sequence ID" value="KRZ05607.1"/>
    <property type="molecule type" value="Genomic_DNA"/>
</dbReference>
<name>A0A0V1H4M7_9BILA</name>
<proteinExistence type="predicted"/>
<evidence type="ECO:0000256" key="1">
    <source>
        <dbReference type="SAM" id="MobiDB-lite"/>
    </source>
</evidence>
<accession>A0A0V1H4M7</accession>
<protein>
    <submittedName>
        <fullName evidence="2">Uncharacterized protein</fullName>
    </submittedName>
</protein>
<organism evidence="2 3">
    <name type="scientific">Trichinella zimbabwensis</name>
    <dbReference type="NCBI Taxonomy" id="268475"/>
    <lineage>
        <taxon>Eukaryota</taxon>
        <taxon>Metazoa</taxon>
        <taxon>Ecdysozoa</taxon>
        <taxon>Nematoda</taxon>
        <taxon>Enoplea</taxon>
        <taxon>Dorylaimia</taxon>
        <taxon>Trichinellida</taxon>
        <taxon>Trichinellidae</taxon>
        <taxon>Trichinella</taxon>
    </lineage>
</organism>
<dbReference type="AlphaFoldDB" id="A0A0V1H4M7"/>
<evidence type="ECO:0000313" key="3">
    <source>
        <dbReference type="Proteomes" id="UP000055024"/>
    </source>
</evidence>
<gene>
    <name evidence="2" type="ORF">T11_7410</name>
</gene>
<dbReference type="Proteomes" id="UP000055024">
    <property type="component" value="Unassembled WGS sequence"/>
</dbReference>
<reference evidence="2 3" key="1">
    <citation type="submission" date="2015-01" db="EMBL/GenBank/DDBJ databases">
        <title>Evolution of Trichinella species and genotypes.</title>
        <authorList>
            <person name="Korhonen P.K."/>
            <person name="Edoardo P."/>
            <person name="Giuseppe L.R."/>
            <person name="Gasser R.B."/>
        </authorList>
    </citation>
    <scope>NUCLEOTIDE SEQUENCE [LARGE SCALE GENOMIC DNA]</scope>
    <source>
        <strain evidence="2">ISS1029</strain>
    </source>
</reference>
<feature type="compositionally biased region" description="Basic and acidic residues" evidence="1">
    <location>
        <begin position="62"/>
        <end position="71"/>
    </location>
</feature>
<feature type="compositionally biased region" description="Basic and acidic residues" evidence="1">
    <location>
        <begin position="43"/>
        <end position="53"/>
    </location>
</feature>
<keyword evidence="3" id="KW-1185">Reference proteome</keyword>
<dbReference type="OrthoDB" id="10632395at2759"/>
<comment type="caution">
    <text evidence="2">The sequence shown here is derived from an EMBL/GenBank/DDBJ whole genome shotgun (WGS) entry which is preliminary data.</text>
</comment>
<feature type="region of interest" description="Disordered" evidence="1">
    <location>
        <begin position="43"/>
        <end position="71"/>
    </location>
</feature>
<evidence type="ECO:0000313" key="2">
    <source>
        <dbReference type="EMBL" id="KRZ05607.1"/>
    </source>
</evidence>